<evidence type="ECO:0000256" key="2">
    <source>
        <dbReference type="ARBA" id="ARBA00022448"/>
    </source>
</evidence>
<feature type="transmembrane region" description="Helical" evidence="7">
    <location>
        <begin position="24"/>
        <end position="44"/>
    </location>
</feature>
<evidence type="ECO:0000313" key="9">
    <source>
        <dbReference type="Proteomes" id="UP000095210"/>
    </source>
</evidence>
<organism evidence="8 9">
    <name type="scientific">Actinoalloteichus hymeniacidonis</name>
    <dbReference type="NCBI Taxonomy" id="340345"/>
    <lineage>
        <taxon>Bacteria</taxon>
        <taxon>Bacillati</taxon>
        <taxon>Actinomycetota</taxon>
        <taxon>Actinomycetes</taxon>
        <taxon>Pseudonocardiales</taxon>
        <taxon>Pseudonocardiaceae</taxon>
        <taxon>Actinoalloteichus</taxon>
    </lineage>
</organism>
<dbReference type="GO" id="GO:0016020">
    <property type="term" value="C:membrane"/>
    <property type="evidence" value="ECO:0007669"/>
    <property type="project" value="UniProtKB-SubCell"/>
</dbReference>
<sequence>MSAATPPDSDLHHEARHPRVFEPVVFLTTAALSVLGALIGMHMITTLGVTANTSIVGALLAMLIGRISLGKLRSMRSPHRQNLVQSAVSSATFAAANSLLTPMAVLFAFGRTDLVWPMLGGVILALFIDAFVLYRMFGSRALPAEGAWPPGVAAAETIKAGDKGGRRAMVLGGAGVMGLAGSWFGLPMSAAGVAFIGNAWALGMFGTGLLVAQYAPSVLGIDLDAMYLPHGLMIGAGLVALVQAAMVLLKRHRPGAAATDATTDISASTAADTTPSGEPETGFTDDAVARRGLFTGLVLFIGGALVLGLISGLAAEMSLLALVGWVIFAGVAALVHEIIVGLAAMHAGWFPAFAVTLIFLIFGLLLGVPALPLAVLTGYCAATGPAFADMGYDFKTGWLLRKGHPTGRVFELAGRRQQYLAAMLGFAAAIAIVALLWQTYFEAGDVPPVATVYATTILEGLSDPDVLMSLLTWAIPGAIIQLIGGSRRQLGVLLATGLLVATANAGWIVFGALAIRFVYTRIRGEGADNEMALVGAGLIAGDAIAATSKVVN</sequence>
<dbReference type="GO" id="GO:0035673">
    <property type="term" value="F:oligopeptide transmembrane transporter activity"/>
    <property type="evidence" value="ECO:0007669"/>
    <property type="project" value="InterPro"/>
</dbReference>
<keyword evidence="5 7" id="KW-0472">Membrane</keyword>
<evidence type="ECO:0000256" key="6">
    <source>
        <dbReference type="SAM" id="MobiDB-lite"/>
    </source>
</evidence>
<evidence type="ECO:0000256" key="3">
    <source>
        <dbReference type="ARBA" id="ARBA00022692"/>
    </source>
</evidence>
<dbReference type="AlphaFoldDB" id="A0AAC9HR70"/>
<dbReference type="KEGG" id="ahm:TL08_15655"/>
<feature type="transmembrane region" description="Helical" evidence="7">
    <location>
        <begin position="115"/>
        <end position="134"/>
    </location>
</feature>
<feature type="transmembrane region" description="Helical" evidence="7">
    <location>
        <begin position="419"/>
        <end position="440"/>
    </location>
</feature>
<feature type="region of interest" description="Disordered" evidence="6">
    <location>
        <begin position="260"/>
        <end position="282"/>
    </location>
</feature>
<feature type="transmembrane region" description="Helical" evidence="7">
    <location>
        <begin position="293"/>
        <end position="315"/>
    </location>
</feature>
<name>A0AAC9HR70_9PSEU</name>
<gene>
    <name evidence="8" type="ORF">TL08_15655</name>
</gene>
<feature type="transmembrane region" description="Helical" evidence="7">
    <location>
        <begin position="349"/>
        <end position="368"/>
    </location>
</feature>
<keyword evidence="4 7" id="KW-1133">Transmembrane helix</keyword>
<evidence type="ECO:0000256" key="4">
    <source>
        <dbReference type="ARBA" id="ARBA00022989"/>
    </source>
</evidence>
<keyword evidence="3 7" id="KW-0812">Transmembrane</keyword>
<dbReference type="Proteomes" id="UP000095210">
    <property type="component" value="Chromosome"/>
</dbReference>
<evidence type="ECO:0000256" key="5">
    <source>
        <dbReference type="ARBA" id="ARBA00023136"/>
    </source>
</evidence>
<feature type="transmembrane region" description="Helical" evidence="7">
    <location>
        <begin position="168"/>
        <end position="186"/>
    </location>
</feature>
<feature type="transmembrane region" description="Helical" evidence="7">
    <location>
        <begin position="192"/>
        <end position="215"/>
    </location>
</feature>
<feature type="transmembrane region" description="Helical" evidence="7">
    <location>
        <begin position="90"/>
        <end position="109"/>
    </location>
</feature>
<reference evidence="9" key="1">
    <citation type="submission" date="2016-03" db="EMBL/GenBank/DDBJ databases">
        <title>Complete genome sequence of the type strain Actinoalloteichus hymeniacidonis DSM 45092.</title>
        <authorList>
            <person name="Schaffert L."/>
            <person name="Albersmeier A."/>
            <person name="Winkler A."/>
            <person name="Kalinowski J."/>
            <person name="Zotchev S."/>
            <person name="Ruckert C."/>
        </authorList>
    </citation>
    <scope>NUCLEOTIDE SEQUENCE [LARGE SCALE GENOMIC DNA]</scope>
    <source>
        <strain evidence="9">HPA177(T) (DSM 45092(T))</strain>
    </source>
</reference>
<dbReference type="RefSeq" id="WP_069849928.1">
    <property type="nucleotide sequence ID" value="NZ_CP014859.1"/>
</dbReference>
<dbReference type="Pfam" id="PF03169">
    <property type="entry name" value="OPT"/>
    <property type="match status" value="1"/>
</dbReference>
<keyword evidence="2" id="KW-0813">Transport</keyword>
<evidence type="ECO:0000256" key="1">
    <source>
        <dbReference type="ARBA" id="ARBA00004141"/>
    </source>
</evidence>
<accession>A0AAC9HR70</accession>
<feature type="compositionally biased region" description="Low complexity" evidence="6">
    <location>
        <begin position="260"/>
        <end position="274"/>
    </location>
</feature>
<evidence type="ECO:0000313" key="8">
    <source>
        <dbReference type="EMBL" id="AOS63940.1"/>
    </source>
</evidence>
<feature type="transmembrane region" description="Helical" evidence="7">
    <location>
        <begin position="466"/>
        <end position="485"/>
    </location>
</feature>
<feature type="transmembrane region" description="Helical" evidence="7">
    <location>
        <begin position="322"/>
        <end position="343"/>
    </location>
</feature>
<proteinExistence type="predicted"/>
<protein>
    <submittedName>
        <fullName evidence="8">Membrane protein</fullName>
    </submittedName>
</protein>
<evidence type="ECO:0000256" key="7">
    <source>
        <dbReference type="SAM" id="Phobius"/>
    </source>
</evidence>
<dbReference type="InterPro" id="IPR004813">
    <property type="entry name" value="OPT"/>
</dbReference>
<keyword evidence="9" id="KW-1185">Reference proteome</keyword>
<feature type="transmembrane region" description="Helical" evidence="7">
    <location>
        <begin position="227"/>
        <end position="249"/>
    </location>
</feature>
<feature type="transmembrane region" description="Helical" evidence="7">
    <location>
        <begin position="50"/>
        <end position="69"/>
    </location>
</feature>
<dbReference type="EMBL" id="CP014859">
    <property type="protein sequence ID" value="AOS63940.1"/>
    <property type="molecule type" value="Genomic_DNA"/>
</dbReference>
<comment type="subcellular location">
    <subcellularLocation>
        <location evidence="1">Membrane</location>
        <topology evidence="1">Multi-pass membrane protein</topology>
    </subcellularLocation>
</comment>
<feature type="transmembrane region" description="Helical" evidence="7">
    <location>
        <begin position="492"/>
        <end position="519"/>
    </location>
</feature>